<feature type="region of interest" description="Disordered" evidence="1">
    <location>
        <begin position="439"/>
        <end position="458"/>
    </location>
</feature>
<evidence type="ECO:0000313" key="3">
    <source>
        <dbReference type="Proteomes" id="UP000253934"/>
    </source>
</evidence>
<dbReference type="Proteomes" id="UP000253934">
    <property type="component" value="Unassembled WGS sequence"/>
</dbReference>
<dbReference type="EMBL" id="QOVW01000006">
    <property type="protein sequence ID" value="RDB37147.1"/>
    <property type="molecule type" value="Genomic_DNA"/>
</dbReference>
<protein>
    <submittedName>
        <fullName evidence="2">Uncharacterized protein</fullName>
    </submittedName>
</protein>
<gene>
    <name evidence="2" type="ORF">DCC88_01265</name>
</gene>
<dbReference type="AlphaFoldDB" id="A0A369KWF0"/>
<keyword evidence="3" id="KW-1185">Reference proteome</keyword>
<evidence type="ECO:0000313" key="2">
    <source>
        <dbReference type="EMBL" id="RDB37147.1"/>
    </source>
</evidence>
<evidence type="ECO:0000256" key="1">
    <source>
        <dbReference type="SAM" id="MobiDB-lite"/>
    </source>
</evidence>
<organism evidence="2 3">
    <name type="scientific">Spirobacillus cienkowskii</name>
    <dbReference type="NCBI Taxonomy" id="495820"/>
    <lineage>
        <taxon>Bacteria</taxon>
        <taxon>Pseudomonadati</taxon>
        <taxon>Bdellovibrionota</taxon>
        <taxon>Oligoflexia</taxon>
        <taxon>Silvanigrellales</taxon>
        <taxon>Spirobacillus</taxon>
    </lineage>
</organism>
<name>A0A369KWF0_9BACT</name>
<proteinExistence type="predicted"/>
<sequence>MSWYASVFISYIIILLLENLLSCNIKDKKSLQNYDSDISVKNTEVQIKYKTIPAGTCSNYKIISSLDTKIVNQHLKLIDSENQFFLDKDLQKICAYNVVILSNTESIKKIAHIGASAHFVLEDQIISNIVTVSETPSIVNIKQLGLQTFIPLDGNSEPFSIWVQHNINEKFERLNSIEKITVFGNKNENNVLFQIKKVPENDFSLFYLTVPKDFSYGNYDLIFQVNEAANVELLFPIQVVQKDEILGSPEIKSIEVHLLKTPNIPNNSTIQIGECVDYSVIAVDLNGKKHSITNMKHLYTTSFYPEKRGFSVNPTKGKICAFEVDGTNNLFYPSENEMVEFHVKYNKVAKEEITNTISLVAAFTKEKIKFTPKIASIEIRLSNNNSTIPINSCIDYNVILIDSDGNEQDITKQNSYITSFSPEQSGFSMYPKKEKICAFQDDGKPPEQNNTPSTKFLT</sequence>
<reference evidence="2" key="1">
    <citation type="submission" date="2018-04" db="EMBL/GenBank/DDBJ databases">
        <title>Draft genome sequence of the Candidatus Spirobacillus cienkowskii, a pathogen of freshwater Daphnia species, reconstructed from hemolymph metagenomic reads.</title>
        <authorList>
            <person name="Bresciani L."/>
            <person name="Lemos L.N."/>
            <person name="Wale N."/>
            <person name="Lin J.Y."/>
            <person name="Fernandes G.R."/>
            <person name="Duffy M.A."/>
            <person name="Rodrigues J.M."/>
        </authorList>
    </citation>
    <scope>NUCLEOTIDE SEQUENCE [LARGE SCALE GENOMIC DNA]</scope>
    <source>
        <strain evidence="2">Binning01</strain>
    </source>
</reference>
<feature type="compositionally biased region" description="Polar residues" evidence="1">
    <location>
        <begin position="447"/>
        <end position="458"/>
    </location>
</feature>
<comment type="caution">
    <text evidence="2">The sequence shown here is derived from an EMBL/GenBank/DDBJ whole genome shotgun (WGS) entry which is preliminary data.</text>
</comment>
<accession>A0A369KWF0</accession>